<dbReference type="EMBL" id="JAVHJS010000022">
    <property type="protein sequence ID" value="KAK2821455.1"/>
    <property type="molecule type" value="Genomic_DNA"/>
</dbReference>
<dbReference type="InterPro" id="IPR005549">
    <property type="entry name" value="Kinetochore_Nuf2_N"/>
</dbReference>
<feature type="coiled-coil region" evidence="12">
    <location>
        <begin position="343"/>
        <end position="377"/>
    </location>
</feature>
<comment type="similarity">
    <text evidence="3">Belongs to the NUF2 family.</text>
</comment>
<dbReference type="GO" id="GO:0031262">
    <property type="term" value="C:Ndc80 complex"/>
    <property type="evidence" value="ECO:0007669"/>
    <property type="project" value="InterPro"/>
</dbReference>
<name>A0AA88LPC7_TACVA</name>
<evidence type="ECO:0000256" key="8">
    <source>
        <dbReference type="ARBA" id="ARBA00023054"/>
    </source>
</evidence>
<evidence type="ECO:0000256" key="12">
    <source>
        <dbReference type="SAM" id="Coils"/>
    </source>
</evidence>
<keyword evidence="9" id="KW-0539">Nucleus</keyword>
<evidence type="ECO:0000256" key="4">
    <source>
        <dbReference type="ARBA" id="ARBA00022454"/>
    </source>
</evidence>
<dbReference type="Gene3D" id="1.10.418.60">
    <property type="entry name" value="Ncd80 complex, Nuf2 subunit"/>
    <property type="match status" value="1"/>
</dbReference>
<dbReference type="GO" id="GO:0045132">
    <property type="term" value="P:meiotic chromosome segregation"/>
    <property type="evidence" value="ECO:0007669"/>
    <property type="project" value="TreeGrafter"/>
</dbReference>
<dbReference type="GO" id="GO:0044877">
    <property type="term" value="F:protein-containing complex binding"/>
    <property type="evidence" value="ECO:0007669"/>
    <property type="project" value="TreeGrafter"/>
</dbReference>
<accession>A0AA88LPC7</accession>
<keyword evidence="10" id="KW-0131">Cell cycle</keyword>
<keyword evidence="8 12" id="KW-0175">Coiled coil</keyword>
<keyword evidence="5" id="KW-0132">Cell division</keyword>
<evidence type="ECO:0000313" key="15">
    <source>
        <dbReference type="Proteomes" id="UP001187315"/>
    </source>
</evidence>
<evidence type="ECO:0000256" key="10">
    <source>
        <dbReference type="ARBA" id="ARBA00023306"/>
    </source>
</evidence>
<sequence>MDVNVFIFDSIPPPALTAESLNLTTDNRRRFAGAMMENTFPIYKVDAIVQFFRAEVLTGQEAKHFAKGDITPNPKADVIQRLYVRILQLVYRFRPECHYLAPLSENLQYPMLHEWSTPVLSLYVCMCQFLPVCHVYDFSLNDLLNPKPKRTITILSGIQNFLHFRKQRLEIIAGHQQAFRADMDKLQSCTKGIKDAERKIEKLMTIPPEQQAEAKDLAAALTEVKNATMQETQEVNALNEQVAECKREIAERSQKLSQRKLEVANHKDEMAKLKSQIVESPEELKNEMEKMKDSIKNIKNSKELADETLVELQIKVQCASQSEAEIQVILKQLHDLQASMCKTNQQKEEVQNMVALYESLQKELKGLSNEEGQLKRGLAMKQDKQSKQQIRHQKKKELKDQHVQNILGQYDKVHEKREEIVDRIKNITRETTQFKAKMQKLRDSCNQNSESAQAIYDRLLTTLEQYHKRLENLVMEGSADIMKMKTNF</sequence>
<evidence type="ECO:0000256" key="6">
    <source>
        <dbReference type="ARBA" id="ARBA00022776"/>
    </source>
</evidence>
<dbReference type="GO" id="GO:0007052">
    <property type="term" value="P:mitotic spindle organization"/>
    <property type="evidence" value="ECO:0007669"/>
    <property type="project" value="TreeGrafter"/>
</dbReference>
<evidence type="ECO:0000256" key="9">
    <source>
        <dbReference type="ARBA" id="ARBA00023242"/>
    </source>
</evidence>
<keyword evidence="6" id="KW-0498">Mitosis</keyword>
<dbReference type="GO" id="GO:0051301">
    <property type="term" value="P:cell division"/>
    <property type="evidence" value="ECO:0007669"/>
    <property type="project" value="UniProtKB-KW"/>
</dbReference>
<dbReference type="AlphaFoldDB" id="A0AA88LPC7"/>
<dbReference type="GO" id="GO:0005634">
    <property type="term" value="C:nucleus"/>
    <property type="evidence" value="ECO:0007669"/>
    <property type="project" value="UniProtKB-SubCell"/>
</dbReference>
<dbReference type="InterPro" id="IPR038275">
    <property type="entry name" value="Nuf2_N_sf"/>
</dbReference>
<keyword evidence="4" id="KW-0158">Chromosome</keyword>
<evidence type="ECO:0000313" key="14">
    <source>
        <dbReference type="EMBL" id="KAK2821455.1"/>
    </source>
</evidence>
<reference evidence="14" key="1">
    <citation type="submission" date="2023-08" db="EMBL/GenBank/DDBJ databases">
        <title>Pelteobagrus vachellii genome.</title>
        <authorList>
            <person name="Liu H."/>
        </authorList>
    </citation>
    <scope>NUCLEOTIDE SEQUENCE</scope>
    <source>
        <strain evidence="14">PRFRI_2022a</strain>
        <tissue evidence="14">Muscle</tissue>
    </source>
</reference>
<protein>
    <recommendedName>
        <fullName evidence="13">Kinetochore protein Nuf2 N-terminal domain-containing protein</fullName>
    </recommendedName>
</protein>
<dbReference type="PANTHER" id="PTHR21650">
    <property type="entry name" value="MEMBRALIN/KINETOCHORE PROTEIN NUF2"/>
    <property type="match status" value="1"/>
</dbReference>
<comment type="subcellular location">
    <subcellularLocation>
        <location evidence="2">Chromosome</location>
        <location evidence="2">Centromere</location>
        <location evidence="2">Kinetochore</location>
    </subcellularLocation>
    <subcellularLocation>
        <location evidence="1">Nucleus</location>
    </subcellularLocation>
</comment>
<feature type="coiled-coil region" evidence="12">
    <location>
        <begin position="221"/>
        <end position="315"/>
    </location>
</feature>
<dbReference type="GO" id="GO:0051383">
    <property type="term" value="P:kinetochore organization"/>
    <property type="evidence" value="ECO:0007669"/>
    <property type="project" value="TreeGrafter"/>
</dbReference>
<feature type="domain" description="Kinetochore protein Nuf2 N-terminal" evidence="13">
    <location>
        <begin position="38"/>
        <end position="178"/>
    </location>
</feature>
<dbReference type="Proteomes" id="UP001187315">
    <property type="component" value="Unassembled WGS sequence"/>
</dbReference>
<keyword evidence="15" id="KW-1185">Reference proteome</keyword>
<dbReference type="Pfam" id="PF03800">
    <property type="entry name" value="Nuf2"/>
    <property type="match status" value="1"/>
</dbReference>
<evidence type="ECO:0000256" key="3">
    <source>
        <dbReference type="ARBA" id="ARBA00005498"/>
    </source>
</evidence>
<keyword evidence="11" id="KW-0137">Centromere</keyword>
<organism evidence="14 15">
    <name type="scientific">Tachysurus vachellii</name>
    <name type="common">Darkbarbel catfish</name>
    <name type="synonym">Pelteobagrus vachellii</name>
    <dbReference type="NCBI Taxonomy" id="175792"/>
    <lineage>
        <taxon>Eukaryota</taxon>
        <taxon>Metazoa</taxon>
        <taxon>Chordata</taxon>
        <taxon>Craniata</taxon>
        <taxon>Vertebrata</taxon>
        <taxon>Euteleostomi</taxon>
        <taxon>Actinopterygii</taxon>
        <taxon>Neopterygii</taxon>
        <taxon>Teleostei</taxon>
        <taxon>Ostariophysi</taxon>
        <taxon>Siluriformes</taxon>
        <taxon>Bagridae</taxon>
        <taxon>Tachysurus</taxon>
    </lineage>
</organism>
<evidence type="ECO:0000256" key="11">
    <source>
        <dbReference type="ARBA" id="ARBA00023328"/>
    </source>
</evidence>
<gene>
    <name evidence="14" type="ORF">Q7C36_020798</name>
</gene>
<feature type="coiled-coil region" evidence="12">
    <location>
        <begin position="410"/>
        <end position="476"/>
    </location>
</feature>
<evidence type="ECO:0000259" key="13">
    <source>
        <dbReference type="Pfam" id="PF03800"/>
    </source>
</evidence>
<proteinExistence type="inferred from homology"/>
<keyword evidence="7" id="KW-0995">Kinetochore</keyword>
<evidence type="ECO:0000256" key="2">
    <source>
        <dbReference type="ARBA" id="ARBA00004629"/>
    </source>
</evidence>
<evidence type="ECO:0000256" key="7">
    <source>
        <dbReference type="ARBA" id="ARBA00022838"/>
    </source>
</evidence>
<evidence type="ECO:0000256" key="5">
    <source>
        <dbReference type="ARBA" id="ARBA00022618"/>
    </source>
</evidence>
<dbReference type="GO" id="GO:0051315">
    <property type="term" value="P:attachment of mitotic spindle microtubules to kinetochore"/>
    <property type="evidence" value="ECO:0007669"/>
    <property type="project" value="TreeGrafter"/>
</dbReference>
<comment type="caution">
    <text evidence="14">The sequence shown here is derived from an EMBL/GenBank/DDBJ whole genome shotgun (WGS) entry which is preliminary data.</text>
</comment>
<evidence type="ECO:0000256" key="1">
    <source>
        <dbReference type="ARBA" id="ARBA00004123"/>
    </source>
</evidence>
<dbReference type="PANTHER" id="PTHR21650:SF2">
    <property type="entry name" value="KINETOCHORE PROTEIN NUF2"/>
    <property type="match status" value="1"/>
</dbReference>